<comment type="caution">
    <text evidence="3">The sequence shown here is derived from an EMBL/GenBank/DDBJ whole genome shotgun (WGS) entry which is preliminary data.</text>
</comment>
<sequence>MDVDAVPAPPQRVTNIYQEATPALYRLGQDSSHPAILRQLGRLNTKISEANKIEKIEPGQWTIPISFFGPHYNEVSRRYSILRDDPTNETAREEIIKEKTLIDSFIQKNHFPKQWTILTPDDYLKNTAASAVRSSQNSTEYPWTTAQAADGSLIVGVRKQGRFGTQVCIETQENDGRIIRRLESASEVGLLEVQRYWEMDGFKDLAQGQSQWSHKDRNDYDQLLWITKSQTKRKNIAANNKDPNADCCVKFHNKGIEILSVTSLTKVLGPSSARAEIEKVCKRDNILPPWKAGWVSEYSDPSKVEKDSARRRALRDAQATSSTDNRLDQKKYNVDGDKGKENLVVEQLEDRVKSLENEMKDMKSMTAMMNQNMETLMGMFKEFMKAKAGPGLSHF</sequence>
<protein>
    <submittedName>
        <fullName evidence="3">Uncharacterized protein</fullName>
    </submittedName>
</protein>
<keyword evidence="4" id="KW-1185">Reference proteome</keyword>
<evidence type="ECO:0000256" key="2">
    <source>
        <dbReference type="SAM" id="MobiDB-lite"/>
    </source>
</evidence>
<evidence type="ECO:0000256" key="1">
    <source>
        <dbReference type="SAM" id="Coils"/>
    </source>
</evidence>
<keyword evidence="1" id="KW-0175">Coiled coil</keyword>
<dbReference type="Proteomes" id="UP001174934">
    <property type="component" value="Unassembled WGS sequence"/>
</dbReference>
<evidence type="ECO:0000313" key="3">
    <source>
        <dbReference type="EMBL" id="KAK0615138.1"/>
    </source>
</evidence>
<gene>
    <name evidence="3" type="ORF">B0T17DRAFT_582996</name>
</gene>
<proteinExistence type="predicted"/>
<feature type="compositionally biased region" description="Basic and acidic residues" evidence="2">
    <location>
        <begin position="325"/>
        <end position="335"/>
    </location>
</feature>
<reference evidence="3" key="1">
    <citation type="submission" date="2023-06" db="EMBL/GenBank/DDBJ databases">
        <title>Genome-scale phylogeny and comparative genomics of the fungal order Sordariales.</title>
        <authorList>
            <consortium name="Lawrence Berkeley National Laboratory"/>
            <person name="Hensen N."/>
            <person name="Bonometti L."/>
            <person name="Westerberg I."/>
            <person name="Brannstrom I.O."/>
            <person name="Guillou S."/>
            <person name="Cros-Aarteil S."/>
            <person name="Calhoun S."/>
            <person name="Haridas S."/>
            <person name="Kuo A."/>
            <person name="Mondo S."/>
            <person name="Pangilinan J."/>
            <person name="Riley R."/>
            <person name="LaButti K."/>
            <person name="Andreopoulos B."/>
            <person name="Lipzen A."/>
            <person name="Chen C."/>
            <person name="Yanf M."/>
            <person name="Daum C."/>
            <person name="Ng V."/>
            <person name="Clum A."/>
            <person name="Steindorff A."/>
            <person name="Ohm R."/>
            <person name="Martin F."/>
            <person name="Silar P."/>
            <person name="Natvig D."/>
            <person name="Lalanne C."/>
            <person name="Gautier V."/>
            <person name="Ament-velasquez S.L."/>
            <person name="Kruys A."/>
            <person name="Hutchinson M.I."/>
            <person name="Powell A.J."/>
            <person name="Barry K."/>
            <person name="Miller A.N."/>
            <person name="Grigoriev I.V."/>
            <person name="Debuchy R."/>
            <person name="Gladieux P."/>
            <person name="Thoren M.H."/>
            <person name="Johannesson H."/>
        </authorList>
    </citation>
    <scope>NUCLEOTIDE SEQUENCE</scope>
    <source>
        <strain evidence="3">SMH3391-2</strain>
    </source>
</reference>
<organism evidence="3 4">
    <name type="scientific">Bombardia bombarda</name>
    <dbReference type="NCBI Taxonomy" id="252184"/>
    <lineage>
        <taxon>Eukaryota</taxon>
        <taxon>Fungi</taxon>
        <taxon>Dikarya</taxon>
        <taxon>Ascomycota</taxon>
        <taxon>Pezizomycotina</taxon>
        <taxon>Sordariomycetes</taxon>
        <taxon>Sordariomycetidae</taxon>
        <taxon>Sordariales</taxon>
        <taxon>Lasiosphaeriaceae</taxon>
        <taxon>Bombardia</taxon>
    </lineage>
</organism>
<dbReference type="EMBL" id="JAULSR010000007">
    <property type="protein sequence ID" value="KAK0615138.1"/>
    <property type="molecule type" value="Genomic_DNA"/>
</dbReference>
<evidence type="ECO:0000313" key="4">
    <source>
        <dbReference type="Proteomes" id="UP001174934"/>
    </source>
</evidence>
<feature type="region of interest" description="Disordered" evidence="2">
    <location>
        <begin position="315"/>
        <end position="335"/>
    </location>
</feature>
<dbReference type="AlphaFoldDB" id="A0AA39WGT5"/>
<feature type="coiled-coil region" evidence="1">
    <location>
        <begin position="338"/>
        <end position="372"/>
    </location>
</feature>
<name>A0AA39WGT5_9PEZI</name>
<accession>A0AA39WGT5</accession>